<evidence type="ECO:0000256" key="9">
    <source>
        <dbReference type="ARBA" id="ARBA00023136"/>
    </source>
</evidence>
<dbReference type="Pfam" id="PF00664">
    <property type="entry name" value="ABC_membrane"/>
    <property type="match status" value="2"/>
</dbReference>
<dbReference type="PROSITE" id="PS50893">
    <property type="entry name" value="ABC_TRANSPORTER_2"/>
    <property type="match status" value="2"/>
</dbReference>
<feature type="transmembrane region" description="Helical" evidence="12">
    <location>
        <begin position="722"/>
        <end position="749"/>
    </location>
</feature>
<dbReference type="KEGG" id="mis:MICPUN_75054"/>
<feature type="domain" description="ABC transmembrane type-1" evidence="14">
    <location>
        <begin position="21"/>
        <end position="311"/>
    </location>
</feature>
<dbReference type="SUPFAM" id="SSF90123">
    <property type="entry name" value="ABC transporter transmembrane region"/>
    <property type="match status" value="2"/>
</dbReference>
<dbReference type="GO" id="GO:0015421">
    <property type="term" value="F:ABC-type oligopeptide transporter activity"/>
    <property type="evidence" value="ECO:0007669"/>
    <property type="project" value="TreeGrafter"/>
</dbReference>
<dbReference type="FunCoup" id="C1EEH1">
    <property type="interactions" value="725"/>
</dbReference>
<feature type="domain" description="ABC transporter" evidence="13">
    <location>
        <begin position="1006"/>
        <end position="1248"/>
    </location>
</feature>
<accession>C1EEH1</accession>
<keyword evidence="9 12" id="KW-0472">Membrane</keyword>
<dbReference type="FunFam" id="3.40.50.300:FF:000240">
    <property type="entry name" value="ABC transporter B family member 20"/>
    <property type="match status" value="1"/>
</dbReference>
<feature type="transmembrane region" description="Helical" evidence="12">
    <location>
        <begin position="245"/>
        <end position="266"/>
    </location>
</feature>
<feature type="transmembrane region" description="Helical" evidence="12">
    <location>
        <begin position="60"/>
        <end position="87"/>
    </location>
</feature>
<dbReference type="STRING" id="296587.C1EEH1"/>
<dbReference type="Gene3D" id="1.20.1560.10">
    <property type="entry name" value="ABC transporter type 1, transmembrane domain"/>
    <property type="match status" value="2"/>
</dbReference>
<feature type="region of interest" description="Disordered" evidence="11">
    <location>
        <begin position="618"/>
        <end position="660"/>
    </location>
</feature>
<dbReference type="GO" id="GO:0005743">
    <property type="term" value="C:mitochondrial inner membrane"/>
    <property type="evidence" value="ECO:0007669"/>
    <property type="project" value="TreeGrafter"/>
</dbReference>
<dbReference type="CDD" id="cd18578">
    <property type="entry name" value="ABC_6TM_Pgp_ABCB1_D2_like"/>
    <property type="match status" value="1"/>
</dbReference>
<keyword evidence="16" id="KW-1185">Reference proteome</keyword>
<dbReference type="PANTHER" id="PTHR43394">
    <property type="entry name" value="ATP-DEPENDENT PERMEASE MDL1, MITOCHONDRIAL"/>
    <property type="match status" value="1"/>
</dbReference>
<evidence type="ECO:0000256" key="10">
    <source>
        <dbReference type="ARBA" id="ARBA00023180"/>
    </source>
</evidence>
<feature type="non-terminal residue" evidence="15">
    <location>
        <position position="1250"/>
    </location>
</feature>
<dbReference type="EMBL" id="CP001330">
    <property type="protein sequence ID" value="ACO66535.1"/>
    <property type="molecule type" value="Genomic_DNA"/>
</dbReference>
<feature type="transmembrane region" description="Helical" evidence="12">
    <location>
        <begin position="162"/>
        <end position="179"/>
    </location>
</feature>
<feature type="transmembrane region" description="Helical" evidence="12">
    <location>
        <begin position="21"/>
        <end position="40"/>
    </location>
</feature>
<dbReference type="GO" id="GO:0090374">
    <property type="term" value="P:oligopeptide export from mitochondrion"/>
    <property type="evidence" value="ECO:0007669"/>
    <property type="project" value="TreeGrafter"/>
</dbReference>
<evidence type="ECO:0000256" key="11">
    <source>
        <dbReference type="SAM" id="MobiDB-lite"/>
    </source>
</evidence>
<feature type="transmembrane region" description="Helical" evidence="12">
    <location>
        <begin position="286"/>
        <end position="310"/>
    </location>
</feature>
<dbReference type="OrthoDB" id="6500128at2759"/>
<dbReference type="PROSITE" id="PS00211">
    <property type="entry name" value="ABC_TRANSPORTER_1"/>
    <property type="match status" value="2"/>
</dbReference>
<proteinExistence type="inferred from homology"/>
<dbReference type="InterPro" id="IPR003439">
    <property type="entry name" value="ABC_transporter-like_ATP-bd"/>
</dbReference>
<feature type="transmembrane region" description="Helical" evidence="12">
    <location>
        <begin position="904"/>
        <end position="928"/>
    </location>
</feature>
<evidence type="ECO:0000256" key="5">
    <source>
        <dbReference type="ARBA" id="ARBA00022737"/>
    </source>
</evidence>
<gene>
    <name evidence="15" type="ORF">MICPUN_75054</name>
</gene>
<keyword evidence="8 12" id="KW-1133">Transmembrane helix</keyword>
<keyword evidence="4 12" id="KW-0812">Transmembrane</keyword>
<evidence type="ECO:0000256" key="12">
    <source>
        <dbReference type="SAM" id="Phobius"/>
    </source>
</evidence>
<dbReference type="Pfam" id="PF00005">
    <property type="entry name" value="ABC_tran"/>
    <property type="match status" value="2"/>
</dbReference>
<dbReference type="InParanoid" id="C1EEH1"/>
<dbReference type="InterPro" id="IPR017871">
    <property type="entry name" value="ABC_transporter-like_CS"/>
</dbReference>
<dbReference type="GeneID" id="8247398"/>
<evidence type="ECO:0000256" key="7">
    <source>
        <dbReference type="ARBA" id="ARBA00022840"/>
    </source>
</evidence>
<feature type="transmembrane region" description="Helical" evidence="12">
    <location>
        <begin position="139"/>
        <end position="156"/>
    </location>
</feature>
<dbReference type="eggNOG" id="KOG0055">
    <property type="taxonomic scope" value="Eukaryota"/>
</dbReference>
<sequence length="1250" mass="132546">MVPMLKLFRFYEPADRAMLGVGILFCMIGGVAFPCINIAFGELLDSTASMSNIEETTKNAVMFMVGVALVLGVSLAAGFGLVGWAAARGASNVRRAYLKSMMAQDVAFFDAAKAGELSAATSEKVQILQNGTAKKMGELVQSTFTGVGGLAVGFYFSWELSLVIMAGVPMLAGALYFLVKATTKLTAANPEYEKAGAIATESLTACRVTSALNAQGRVAERYESHLGDAERVATKNLWNISFANGGLFGVMFIMYAAGLWFGAYLISDSTNGAMSNSPCMTGGTVIMVFFAVLIGGFSFGMAGSSIEAVIKARTAAHQLYEVIDRKPKGGDGADARTPTGLALKTPVSGDIMFNAVYFSYTTRPVFRGIDLHIPAGMTVALVGESGCGKSTVTRLLERFYDPSAGTITLDGVDITKLRINELRSAIGVVSQEPLLFNASIRMNIAVGRAGVKHATDVPIAEIESAARAASAHDFIATFPDGYDTVVGGKNSKLSGGQKQRVAIARAALRNPPILILDEATSALDTENERLVQAALDELVAGAHGRRTTIVIAHRLTTVRGADKIVVLGSRDAAGGLAGGGAAEGSVVLEEGTHDKLMEIPGGRYRGLVGIGGSRGTPSASSVSLAGMDRSASQVDLKAKEEEEEEEDKVKDSKDAKGAQKKGPKVKAARIWAYSEPEYPVLAFGGFIALANGCVFPSIAFVFAEMLALFYSHDTDYIMDTAYMLGGIFFAIAVISWCLTGIQGGVFAVIGEKLTTRLRVHLFRAILRQDVAFFDDPDNSVGALTSNLRTDTSTVRAATGQGLGSALQTFGSLCFGLAVAMEASWKYGLVLLAAVPILSIGEMINMQNIATGEAVVSESLSRTAGHISETATMIREVKAFGMEGRMYDIYDSMLKAPHKEERNKALTVALAFGLAQSLTMLFYAFAFWWGAELIAKGELDFYDFMKSLWALGFCAAGAGQAAAFAGDATAAGSAAARIFSLIDRVPPIDTRPGQGLIIPPEQFKGRIEFKGVKFSYPQREAAVLGGLDLVAAPGETIALIGQSGSGKSTAVQLIERFYDPCAGSITLDGVDIRDLDPMWLRQQIGIVEQEPTLFSGTVHDNIAAGKCGEPATRDEVIEAAKISNAHEFVSKMPNGYDSEVGVGGGLVSGGQKQRIAIARAIIGRPRILLLDEATSALDNESERLVQASVDNLLNEENADKRTTFVIAHRLSTIRNATRICILENADGEGAKLVEQGTHDELMKIGGRYTAL</sequence>
<dbReference type="CDD" id="cd18577">
    <property type="entry name" value="ABC_6TM_Pgp_ABCB1_D1_like"/>
    <property type="match status" value="1"/>
</dbReference>
<evidence type="ECO:0000256" key="6">
    <source>
        <dbReference type="ARBA" id="ARBA00022741"/>
    </source>
</evidence>
<feature type="domain" description="ABC transporter" evidence="13">
    <location>
        <begin position="351"/>
        <end position="594"/>
    </location>
</feature>
<dbReference type="GO" id="GO:0005524">
    <property type="term" value="F:ATP binding"/>
    <property type="evidence" value="ECO:0007669"/>
    <property type="project" value="UniProtKB-KW"/>
</dbReference>
<name>C1EEH1_MICCC</name>
<dbReference type="Gene3D" id="3.40.50.300">
    <property type="entry name" value="P-loop containing nucleotide triphosphate hydrolases"/>
    <property type="match status" value="2"/>
</dbReference>
<dbReference type="GO" id="GO:0016887">
    <property type="term" value="F:ATP hydrolysis activity"/>
    <property type="evidence" value="ECO:0007669"/>
    <property type="project" value="InterPro"/>
</dbReference>
<comment type="similarity">
    <text evidence="2">Belongs to the ABC transporter superfamily. ABCB family. Multidrug resistance exporter (TC 3.A.1.201) subfamily.</text>
</comment>
<evidence type="ECO:0000259" key="13">
    <source>
        <dbReference type="PROSITE" id="PS50893"/>
    </source>
</evidence>
<dbReference type="Proteomes" id="UP000002009">
    <property type="component" value="Chromosome 11"/>
</dbReference>
<evidence type="ECO:0000256" key="8">
    <source>
        <dbReference type="ARBA" id="ARBA00022989"/>
    </source>
</evidence>
<keyword evidence="7 15" id="KW-0067">ATP-binding</keyword>
<evidence type="ECO:0000256" key="3">
    <source>
        <dbReference type="ARBA" id="ARBA00022448"/>
    </source>
</evidence>
<dbReference type="InterPro" id="IPR011527">
    <property type="entry name" value="ABC1_TM_dom"/>
</dbReference>
<feature type="transmembrane region" description="Helical" evidence="12">
    <location>
        <begin position="678"/>
        <end position="702"/>
    </location>
</feature>
<evidence type="ECO:0000256" key="1">
    <source>
        <dbReference type="ARBA" id="ARBA00004141"/>
    </source>
</evidence>
<dbReference type="InterPro" id="IPR036640">
    <property type="entry name" value="ABC1_TM_sf"/>
</dbReference>
<dbReference type="FunFam" id="3.40.50.300:FF:000836">
    <property type="entry name" value="ABC transporter B family member 25"/>
    <property type="match status" value="1"/>
</dbReference>
<keyword evidence="3" id="KW-0813">Transport</keyword>
<evidence type="ECO:0000313" key="15">
    <source>
        <dbReference type="EMBL" id="ACO66535.1"/>
    </source>
</evidence>
<reference evidence="15 16" key="1">
    <citation type="journal article" date="2009" name="Science">
        <title>Green evolution and dynamic adaptations revealed by genomes of the marine picoeukaryotes Micromonas.</title>
        <authorList>
            <person name="Worden A.Z."/>
            <person name="Lee J.H."/>
            <person name="Mock T."/>
            <person name="Rouze P."/>
            <person name="Simmons M.P."/>
            <person name="Aerts A.L."/>
            <person name="Allen A.E."/>
            <person name="Cuvelier M.L."/>
            <person name="Derelle E."/>
            <person name="Everett M.V."/>
            <person name="Foulon E."/>
            <person name="Grimwood J."/>
            <person name="Gundlach H."/>
            <person name="Henrissat B."/>
            <person name="Napoli C."/>
            <person name="McDonald S.M."/>
            <person name="Parker M.S."/>
            <person name="Rombauts S."/>
            <person name="Salamov A."/>
            <person name="Von Dassow P."/>
            <person name="Badger J.H."/>
            <person name="Coutinho P.M."/>
            <person name="Demir E."/>
            <person name="Dubchak I."/>
            <person name="Gentemann C."/>
            <person name="Eikrem W."/>
            <person name="Gready J.E."/>
            <person name="John U."/>
            <person name="Lanier W."/>
            <person name="Lindquist E.A."/>
            <person name="Lucas S."/>
            <person name="Mayer K.F."/>
            <person name="Moreau H."/>
            <person name="Not F."/>
            <person name="Otillar R."/>
            <person name="Panaud O."/>
            <person name="Pangilinan J."/>
            <person name="Paulsen I."/>
            <person name="Piegu B."/>
            <person name="Poliakov A."/>
            <person name="Robbens S."/>
            <person name="Schmutz J."/>
            <person name="Toulza E."/>
            <person name="Wyss T."/>
            <person name="Zelensky A."/>
            <person name="Zhou K."/>
            <person name="Armbrust E.V."/>
            <person name="Bhattacharya D."/>
            <person name="Goodenough U.W."/>
            <person name="Van de Peer Y."/>
            <person name="Grigoriev I.V."/>
        </authorList>
    </citation>
    <scope>NUCLEOTIDE SEQUENCE [LARGE SCALE GENOMIC DNA]</scope>
    <source>
        <strain evidence="16">RCC299 / NOUM17</strain>
    </source>
</reference>
<evidence type="ECO:0000313" key="16">
    <source>
        <dbReference type="Proteomes" id="UP000002009"/>
    </source>
</evidence>
<organism evidence="15 16">
    <name type="scientific">Micromonas commoda (strain RCC299 / NOUM17 / CCMP2709)</name>
    <name type="common">Picoplanktonic green alga</name>
    <dbReference type="NCBI Taxonomy" id="296587"/>
    <lineage>
        <taxon>Eukaryota</taxon>
        <taxon>Viridiplantae</taxon>
        <taxon>Chlorophyta</taxon>
        <taxon>Mamiellophyceae</taxon>
        <taxon>Mamiellales</taxon>
        <taxon>Mamiellaceae</taxon>
        <taxon>Micromonas</taxon>
    </lineage>
</organism>
<evidence type="ECO:0000259" key="14">
    <source>
        <dbReference type="PROSITE" id="PS50929"/>
    </source>
</evidence>
<keyword evidence="10" id="KW-0325">Glycoprotein</keyword>
<dbReference type="AlphaFoldDB" id="C1EEH1"/>
<dbReference type="SMART" id="SM00382">
    <property type="entry name" value="AAA"/>
    <property type="match status" value="2"/>
</dbReference>
<comment type="subcellular location">
    <subcellularLocation>
        <location evidence="1">Membrane</location>
        <topology evidence="1">Multi-pass membrane protein</topology>
    </subcellularLocation>
</comment>
<keyword evidence="6" id="KW-0547">Nucleotide-binding</keyword>
<dbReference type="InterPro" id="IPR039421">
    <property type="entry name" value="Type_1_exporter"/>
</dbReference>
<dbReference type="OMA" id="GFGQEEQ"/>
<feature type="compositionally biased region" description="Basic and acidic residues" evidence="11">
    <location>
        <begin position="647"/>
        <end position="657"/>
    </location>
</feature>
<evidence type="ECO:0000256" key="4">
    <source>
        <dbReference type="ARBA" id="ARBA00022692"/>
    </source>
</evidence>
<dbReference type="SUPFAM" id="SSF52540">
    <property type="entry name" value="P-loop containing nucleoside triphosphate hydrolases"/>
    <property type="match status" value="2"/>
</dbReference>
<dbReference type="InterPro" id="IPR003593">
    <property type="entry name" value="AAA+_ATPase"/>
</dbReference>
<dbReference type="PANTHER" id="PTHR43394:SF18">
    <property type="entry name" value="ABC TRANSPORTER B FAMILY MEMBER 11-LIKE"/>
    <property type="match status" value="1"/>
</dbReference>
<dbReference type="PROSITE" id="PS50929">
    <property type="entry name" value="ABC_TM1F"/>
    <property type="match status" value="2"/>
</dbReference>
<dbReference type="RefSeq" id="XP_002505277.1">
    <property type="nucleotide sequence ID" value="XM_002505231.1"/>
</dbReference>
<protein>
    <submittedName>
        <fullName evidence="15">ATP-binding cassette superfamily</fullName>
    </submittedName>
</protein>
<dbReference type="InterPro" id="IPR027417">
    <property type="entry name" value="P-loop_NTPase"/>
</dbReference>
<keyword evidence="5" id="KW-0677">Repeat</keyword>
<feature type="domain" description="ABC transmembrane type-1" evidence="14">
    <location>
        <begin position="682"/>
        <end position="969"/>
    </location>
</feature>
<evidence type="ECO:0000256" key="2">
    <source>
        <dbReference type="ARBA" id="ARBA00007577"/>
    </source>
</evidence>